<keyword evidence="9" id="KW-1185">Reference proteome</keyword>
<gene>
    <name evidence="8" type="ORF">IWT30_00419</name>
</gene>
<feature type="compositionally biased region" description="Polar residues" evidence="5">
    <location>
        <begin position="57"/>
        <end position="72"/>
    </location>
</feature>
<evidence type="ECO:0000313" key="8">
    <source>
        <dbReference type="EMBL" id="GAW98474.1"/>
    </source>
</evidence>
<reference evidence="8 9" key="1">
    <citation type="submission" date="2015-11" db="EMBL/GenBank/DDBJ databases">
        <title>Draft genome sequences of new species of the genus Lactobacillus isolated from orchardgrass silage.</title>
        <authorList>
            <person name="Tohno M."/>
            <person name="Tanizawa Y."/>
            <person name="Arita M."/>
        </authorList>
    </citation>
    <scope>NUCLEOTIDE SEQUENCE [LARGE SCALE GENOMIC DNA]</scope>
    <source>
        <strain evidence="8 9">IWT30</strain>
    </source>
</reference>
<dbReference type="InterPro" id="IPR019931">
    <property type="entry name" value="LPXTG_anchor"/>
</dbReference>
<evidence type="ECO:0000256" key="4">
    <source>
        <dbReference type="ARBA" id="ARBA00023088"/>
    </source>
</evidence>
<feature type="chain" id="PRO_5012396538" evidence="6">
    <location>
        <begin position="24"/>
        <end position="788"/>
    </location>
</feature>
<keyword evidence="4" id="KW-0572">Peptidoglycan-anchor</keyword>
<dbReference type="InterPro" id="IPR041558">
    <property type="entry name" value="MucBP_2"/>
</dbReference>
<feature type="compositionally biased region" description="Polar residues" evidence="5">
    <location>
        <begin position="682"/>
        <end position="699"/>
    </location>
</feature>
<keyword evidence="2" id="KW-0964">Secreted</keyword>
<dbReference type="AlphaFoldDB" id="A0A1Z5I9S2"/>
<organism evidence="8 9">
    <name type="scientific">Secundilactobacillus mixtipabuli</name>
    <dbReference type="NCBI Taxonomy" id="1435342"/>
    <lineage>
        <taxon>Bacteria</taxon>
        <taxon>Bacillati</taxon>
        <taxon>Bacillota</taxon>
        <taxon>Bacilli</taxon>
        <taxon>Lactobacillales</taxon>
        <taxon>Lactobacillaceae</taxon>
        <taxon>Secundilactobacillus</taxon>
    </lineage>
</organism>
<evidence type="ECO:0000256" key="1">
    <source>
        <dbReference type="ARBA" id="ARBA00022512"/>
    </source>
</evidence>
<evidence type="ECO:0000256" key="3">
    <source>
        <dbReference type="ARBA" id="ARBA00022729"/>
    </source>
</evidence>
<feature type="domain" description="Gram-positive cocci surface proteins LPxTG" evidence="7">
    <location>
        <begin position="751"/>
        <end position="788"/>
    </location>
</feature>
<feature type="compositionally biased region" description="Polar residues" evidence="5">
    <location>
        <begin position="711"/>
        <end position="721"/>
    </location>
</feature>
<evidence type="ECO:0000256" key="6">
    <source>
        <dbReference type="SAM" id="SignalP"/>
    </source>
</evidence>
<feature type="signal peptide" evidence="6">
    <location>
        <begin position="1"/>
        <end position="23"/>
    </location>
</feature>
<name>A0A1Z5I9S2_9LACO</name>
<dbReference type="Proteomes" id="UP000198374">
    <property type="component" value="Unassembled WGS sequence"/>
</dbReference>
<evidence type="ECO:0000256" key="2">
    <source>
        <dbReference type="ARBA" id="ARBA00022525"/>
    </source>
</evidence>
<proteinExistence type="predicted"/>
<dbReference type="InterPro" id="IPR013320">
    <property type="entry name" value="ConA-like_dom_sf"/>
</dbReference>
<dbReference type="Pfam" id="PF17965">
    <property type="entry name" value="MucBP_2"/>
    <property type="match status" value="1"/>
</dbReference>
<feature type="region of interest" description="Disordered" evidence="5">
    <location>
        <begin position="25"/>
        <end position="72"/>
    </location>
</feature>
<dbReference type="Gene3D" id="2.60.120.200">
    <property type="match status" value="1"/>
</dbReference>
<feature type="region of interest" description="Disordered" evidence="5">
    <location>
        <begin position="618"/>
        <end position="721"/>
    </location>
</feature>
<sequence length="788" mass="83052" precursor="true">MFCGIMLASLTGAYLMGGNSAEADSVTQSASTSTETKPAAPSEPTAPNSAVAPDTQKAVTAPTSATQTGNQVTIDPSNFQQSFEVHGNAHFESTQPGTVTLTDFTGGQQGSITLNNKINLNQSFDIKGQINLGAVDQHTEGTSGNNGNGGDGLAFGFHDANSDTVGDGGAGLGLGKIPDAIGWKADTTYNWTLTNDALPDPGDFSNGPQTPNRNDYGGGQAFGAFIQSSKNTEIPGDTPGVVSTTGVTSGLDSALAINAPGPSATDKSKSTDPKEWQGEFKDIEINYNPNFGGKVVDDKIIDSKKILTVTYDNKKWQKDITDWAADKTDTAFFVSAGTAANLNLQQFRLQSFTYEPAATVDVKYVYFTPDAVGPAKVKEIDNYVGEVNYPSGAFVGNKYLTSWQSIPGYRYLRMYPGSLPANGTLSEPGNNGTVTYLYVPDGNGGQHASVQLWDTTDNKPLGYPTSLEGANNSKAYYSDQPTINAYINAGYDYNPQDDSIENGITFDADNSTNPTYRVNLSHGITHSSDTTLRTINYLIKGTTTSVHPSDVQPLAWDIITDKVTGATISVPKGGYEALTAPLVSGYVAETSSVDGQYPGVVIGKYNDNPNITIYYTPNSEKTGIPGNDGSLLVTPPTTPETVTPQNVGGTVVTPPTTTPAGDNGTTPSEPEGDTANNHDKTPNQPSETPSQDNGENVTTDTEKGKAHDAGQMSQVTLAQSSANAQSAVGTVQQTSKNTGNNTLLNTASAELPQTNEQRSNTWTILGLSLMSILSLFGITKQKKHEGNN</sequence>
<dbReference type="Gene3D" id="3.10.20.470">
    <property type="match status" value="1"/>
</dbReference>
<keyword evidence="1" id="KW-0134">Cell wall</keyword>
<dbReference type="NCBIfam" id="TIGR01167">
    <property type="entry name" value="LPXTG_anchor"/>
    <property type="match status" value="1"/>
</dbReference>
<keyword evidence="3 6" id="KW-0732">Signal</keyword>
<dbReference type="Pfam" id="PF18483">
    <property type="entry name" value="Lectin_L-type_dom"/>
    <property type="match status" value="1"/>
</dbReference>
<evidence type="ECO:0000259" key="7">
    <source>
        <dbReference type="PROSITE" id="PS50847"/>
    </source>
</evidence>
<feature type="region of interest" description="Disordered" evidence="5">
    <location>
        <begin position="199"/>
        <end position="222"/>
    </location>
</feature>
<accession>A0A1Z5I9S2</accession>
<feature type="compositionally biased region" description="Polar residues" evidence="5">
    <location>
        <begin position="25"/>
        <end position="36"/>
    </location>
</feature>
<dbReference type="EMBL" id="BCMF01000002">
    <property type="protein sequence ID" value="GAW98474.1"/>
    <property type="molecule type" value="Genomic_DNA"/>
</dbReference>
<evidence type="ECO:0000313" key="9">
    <source>
        <dbReference type="Proteomes" id="UP000198374"/>
    </source>
</evidence>
<protein>
    <submittedName>
        <fullName evidence="8">Mannose-specific adhesin, LPXTG-motif cell wall anchor</fullName>
    </submittedName>
</protein>
<dbReference type="PROSITE" id="PS50847">
    <property type="entry name" value="GRAM_POS_ANCHORING"/>
    <property type="match status" value="1"/>
</dbReference>
<evidence type="ECO:0000256" key="5">
    <source>
        <dbReference type="SAM" id="MobiDB-lite"/>
    </source>
</evidence>
<feature type="compositionally biased region" description="Low complexity" evidence="5">
    <location>
        <begin position="633"/>
        <end position="659"/>
    </location>
</feature>
<comment type="caution">
    <text evidence="8">The sequence shown here is derived from an EMBL/GenBank/DDBJ whole genome shotgun (WGS) entry which is preliminary data.</text>
</comment>
<dbReference type="SUPFAM" id="SSF49899">
    <property type="entry name" value="Concanavalin A-like lectins/glucanases"/>
    <property type="match status" value="1"/>
</dbReference>